<keyword evidence="2" id="KW-1185">Reference proteome</keyword>
<dbReference type="Proteomes" id="UP000295217">
    <property type="component" value="Unassembled WGS sequence"/>
</dbReference>
<evidence type="ECO:0000313" key="1">
    <source>
        <dbReference type="EMBL" id="TDD68613.1"/>
    </source>
</evidence>
<protein>
    <submittedName>
        <fullName evidence="1">Uncharacterized protein</fullName>
    </submittedName>
</protein>
<accession>A0A4R5A8U7</accession>
<evidence type="ECO:0000313" key="2">
    <source>
        <dbReference type="Proteomes" id="UP000295217"/>
    </source>
</evidence>
<name>A0A4R5A8U7_9ACTN</name>
<reference evidence="1 2" key="1">
    <citation type="submission" date="2019-02" db="EMBL/GenBank/DDBJ databases">
        <title>Draft genome sequences of novel Actinobacteria.</title>
        <authorList>
            <person name="Sahin N."/>
            <person name="Ay H."/>
            <person name="Saygin H."/>
        </authorList>
    </citation>
    <scope>NUCLEOTIDE SEQUENCE [LARGE SCALE GENOMIC DNA]</scope>
    <source>
        <strain evidence="1 2">8K307</strain>
    </source>
</reference>
<proteinExistence type="predicted"/>
<organism evidence="1 2">
    <name type="scientific">Jiangella aurantiaca</name>
    <dbReference type="NCBI Taxonomy" id="2530373"/>
    <lineage>
        <taxon>Bacteria</taxon>
        <taxon>Bacillati</taxon>
        <taxon>Actinomycetota</taxon>
        <taxon>Actinomycetes</taxon>
        <taxon>Jiangellales</taxon>
        <taxon>Jiangellaceae</taxon>
        <taxon>Jiangella</taxon>
    </lineage>
</organism>
<dbReference type="OrthoDB" id="5192670at2"/>
<dbReference type="AlphaFoldDB" id="A0A4R5A8U7"/>
<sequence length="87" mass="9601">MTDTNHAWVWIGHVTTGDGETAAAFVIDERQYPDADAAQAALNAAAAELRRRRIPHELEHVRVRIDAPAEPLPTWAEYRATLPDGDA</sequence>
<gene>
    <name evidence="1" type="ORF">E1262_15295</name>
</gene>
<dbReference type="EMBL" id="SMLB01000019">
    <property type="protein sequence ID" value="TDD68613.1"/>
    <property type="molecule type" value="Genomic_DNA"/>
</dbReference>
<comment type="caution">
    <text evidence="1">The sequence shown here is derived from an EMBL/GenBank/DDBJ whole genome shotgun (WGS) entry which is preliminary data.</text>
</comment>
<dbReference type="RefSeq" id="WP_132104004.1">
    <property type="nucleotide sequence ID" value="NZ_SMLB01000019.1"/>
</dbReference>